<proteinExistence type="predicted"/>
<organism evidence="1 2">
    <name type="scientific">Trema orientale</name>
    <name type="common">Charcoal tree</name>
    <name type="synonym">Celtis orientalis</name>
    <dbReference type="NCBI Taxonomy" id="63057"/>
    <lineage>
        <taxon>Eukaryota</taxon>
        <taxon>Viridiplantae</taxon>
        <taxon>Streptophyta</taxon>
        <taxon>Embryophyta</taxon>
        <taxon>Tracheophyta</taxon>
        <taxon>Spermatophyta</taxon>
        <taxon>Magnoliopsida</taxon>
        <taxon>eudicotyledons</taxon>
        <taxon>Gunneridae</taxon>
        <taxon>Pentapetalae</taxon>
        <taxon>rosids</taxon>
        <taxon>fabids</taxon>
        <taxon>Rosales</taxon>
        <taxon>Cannabaceae</taxon>
        <taxon>Trema</taxon>
    </lineage>
</organism>
<keyword evidence="2" id="KW-1185">Reference proteome</keyword>
<comment type="caution">
    <text evidence="1">The sequence shown here is derived from an EMBL/GenBank/DDBJ whole genome shotgun (WGS) entry which is preliminary data.</text>
</comment>
<reference evidence="2" key="1">
    <citation type="submission" date="2016-06" db="EMBL/GenBank/DDBJ databases">
        <title>Parallel loss of symbiosis genes in relatives of nitrogen-fixing non-legume Parasponia.</title>
        <authorList>
            <person name="Van Velzen R."/>
            <person name="Holmer R."/>
            <person name="Bu F."/>
            <person name="Rutten L."/>
            <person name="Van Zeijl A."/>
            <person name="Liu W."/>
            <person name="Santuari L."/>
            <person name="Cao Q."/>
            <person name="Sharma T."/>
            <person name="Shen D."/>
            <person name="Roswanjaya Y."/>
            <person name="Wardhani T."/>
            <person name="Kalhor M.S."/>
            <person name="Jansen J."/>
            <person name="Van den Hoogen J."/>
            <person name="Gungor B."/>
            <person name="Hartog M."/>
            <person name="Hontelez J."/>
            <person name="Verver J."/>
            <person name="Yang W.-C."/>
            <person name="Schijlen E."/>
            <person name="Repin R."/>
            <person name="Schilthuizen M."/>
            <person name="Schranz E."/>
            <person name="Heidstra R."/>
            <person name="Miyata K."/>
            <person name="Fedorova E."/>
            <person name="Kohlen W."/>
            <person name="Bisseling T."/>
            <person name="Smit S."/>
            <person name="Geurts R."/>
        </authorList>
    </citation>
    <scope>NUCLEOTIDE SEQUENCE [LARGE SCALE GENOMIC DNA]</scope>
    <source>
        <strain evidence="2">cv. RG33-2</strain>
    </source>
</reference>
<name>A0A2P5ECR0_TREOI</name>
<sequence length="28" mass="3095">MKSVLGKTCFSVHQVVICWPDTREGLGC</sequence>
<protein>
    <submittedName>
        <fullName evidence="1">Uncharacterized protein</fullName>
    </submittedName>
</protein>
<accession>A0A2P5ECR0</accession>
<dbReference type="Proteomes" id="UP000237000">
    <property type="component" value="Unassembled WGS sequence"/>
</dbReference>
<evidence type="ECO:0000313" key="1">
    <source>
        <dbReference type="EMBL" id="PON83337.1"/>
    </source>
</evidence>
<evidence type="ECO:0000313" key="2">
    <source>
        <dbReference type="Proteomes" id="UP000237000"/>
    </source>
</evidence>
<dbReference type="EMBL" id="JXTC01000180">
    <property type="protein sequence ID" value="PON83337.1"/>
    <property type="molecule type" value="Genomic_DNA"/>
</dbReference>
<dbReference type="InParanoid" id="A0A2P5ECR0"/>
<gene>
    <name evidence="1" type="ORF">TorRG33x02_209040</name>
</gene>
<dbReference type="AlphaFoldDB" id="A0A2P5ECR0"/>